<dbReference type="SMART" id="SM01041">
    <property type="entry name" value="BRO1"/>
    <property type="match status" value="1"/>
</dbReference>
<dbReference type="PANTHER" id="PTHR23030:SF30">
    <property type="entry name" value="TYROSINE-PROTEIN PHOSPHATASE NON-RECEPTOR TYPE 23"/>
    <property type="match status" value="1"/>
</dbReference>
<feature type="compositionally biased region" description="Low complexity" evidence="1">
    <location>
        <begin position="376"/>
        <end position="386"/>
    </location>
</feature>
<feature type="domain" description="BRO1" evidence="2">
    <location>
        <begin position="1"/>
        <end position="521"/>
    </location>
</feature>
<evidence type="ECO:0000313" key="4">
    <source>
        <dbReference type="Proteomes" id="UP001295684"/>
    </source>
</evidence>
<accession>A0AAD2D8F6</accession>
<dbReference type="AlphaFoldDB" id="A0AAD2D8F6"/>
<sequence>MIIRTTEKVILATQIQKYIHKTYGEKVAASIVRKCQTLDEARKELASLKYSNDAQMHKDLLIFYYNGLKYLNSQFSFKLYDEHAVDIGFLWRDSLSGIEYISHQGLDLEMNSILYNLAICIHNMSYNLPVTKESLKTMSLNFQQAAWIFQEVKNNAKNIDPGLRGVDFRLDNLNRLILIELAHSQYCFFKKAELTECKPKLIARIARQTWRYFHNANILVKGTLKLELEKYCNYPLNTIKGYAQIYDGISIMYTAKYLFPKIKQGKTKFSDVYGYCIEASRILSGVSFDNDQVMDGVNIRLQENEVLRKELGQMNDLIYHEIPTKADKLPPIELKNYAVLRSLEDELNKEFIGAWISSEKIKSQNGKDYNYDKYDPSSNDNDNFSSYTSPNSHNYEEEKQEKTTVCSNDNLHSAMSGLTLGNAQPVYPQQRQAVNIANYGAISPNVHGENYRQENTQIHPYYDQNACLIPPSMTSQETTEFSTQGVYPGGELQQSAQTHDRNNGVTQANTQPQIFFKNCPAHEHHNRPSLKEGN</sequence>
<dbReference type="InterPro" id="IPR004328">
    <property type="entry name" value="BRO1_dom"/>
</dbReference>
<dbReference type="PROSITE" id="PS51180">
    <property type="entry name" value="BRO1"/>
    <property type="match status" value="1"/>
</dbReference>
<proteinExistence type="predicted"/>
<evidence type="ECO:0000313" key="3">
    <source>
        <dbReference type="EMBL" id="CAI2383258.1"/>
    </source>
</evidence>
<protein>
    <recommendedName>
        <fullName evidence="2">BRO1 domain-containing protein</fullName>
    </recommendedName>
</protein>
<dbReference type="InterPro" id="IPR038499">
    <property type="entry name" value="BRO1_sf"/>
</dbReference>
<dbReference type="GO" id="GO:0005768">
    <property type="term" value="C:endosome"/>
    <property type="evidence" value="ECO:0007669"/>
    <property type="project" value="TreeGrafter"/>
</dbReference>
<dbReference type="GO" id="GO:0043328">
    <property type="term" value="P:protein transport to vacuole involved in ubiquitin-dependent protein catabolic process via the multivesicular body sorting pathway"/>
    <property type="evidence" value="ECO:0007669"/>
    <property type="project" value="TreeGrafter"/>
</dbReference>
<evidence type="ECO:0000256" key="1">
    <source>
        <dbReference type="SAM" id="MobiDB-lite"/>
    </source>
</evidence>
<dbReference type="Gene3D" id="1.25.40.280">
    <property type="entry name" value="alix/aip1 like domains"/>
    <property type="match status" value="1"/>
</dbReference>
<feature type="region of interest" description="Disordered" evidence="1">
    <location>
        <begin position="371"/>
        <end position="404"/>
    </location>
</feature>
<dbReference type="PANTHER" id="PTHR23030">
    <property type="entry name" value="PCD6 INTERACTING PROTEIN-RELATED"/>
    <property type="match status" value="1"/>
</dbReference>
<keyword evidence="4" id="KW-1185">Reference proteome</keyword>
<evidence type="ECO:0000259" key="2">
    <source>
        <dbReference type="PROSITE" id="PS51180"/>
    </source>
</evidence>
<gene>
    <name evidence="3" type="ORF">ECRASSUSDP1_LOCUS24754</name>
</gene>
<name>A0AAD2D8F6_EUPCR</name>
<dbReference type="Proteomes" id="UP001295684">
    <property type="component" value="Unassembled WGS sequence"/>
</dbReference>
<dbReference type="EMBL" id="CAMPGE010025509">
    <property type="protein sequence ID" value="CAI2383258.1"/>
    <property type="molecule type" value="Genomic_DNA"/>
</dbReference>
<reference evidence="3" key="1">
    <citation type="submission" date="2023-07" db="EMBL/GenBank/DDBJ databases">
        <authorList>
            <consortium name="AG Swart"/>
            <person name="Singh M."/>
            <person name="Singh A."/>
            <person name="Seah K."/>
            <person name="Emmerich C."/>
        </authorList>
    </citation>
    <scope>NUCLEOTIDE SEQUENCE</scope>
    <source>
        <strain evidence="3">DP1</strain>
    </source>
</reference>
<comment type="caution">
    <text evidence="3">The sequence shown here is derived from an EMBL/GenBank/DDBJ whole genome shotgun (WGS) entry which is preliminary data.</text>
</comment>
<dbReference type="Pfam" id="PF03097">
    <property type="entry name" value="BRO1"/>
    <property type="match status" value="1"/>
</dbReference>
<organism evidence="3 4">
    <name type="scientific">Euplotes crassus</name>
    <dbReference type="NCBI Taxonomy" id="5936"/>
    <lineage>
        <taxon>Eukaryota</taxon>
        <taxon>Sar</taxon>
        <taxon>Alveolata</taxon>
        <taxon>Ciliophora</taxon>
        <taxon>Intramacronucleata</taxon>
        <taxon>Spirotrichea</taxon>
        <taxon>Hypotrichia</taxon>
        <taxon>Euplotida</taxon>
        <taxon>Euplotidae</taxon>
        <taxon>Moneuplotes</taxon>
    </lineage>
</organism>